<evidence type="ECO:0000256" key="4">
    <source>
        <dbReference type="ARBA" id="ARBA00022679"/>
    </source>
</evidence>
<dbReference type="GeneTree" id="ENSGT00390000001450"/>
<feature type="transmembrane region" description="Helical" evidence="6">
    <location>
        <begin position="12"/>
        <end position="30"/>
    </location>
</feature>
<keyword evidence="6" id="KW-0325">Glycoprotein</keyword>
<dbReference type="PANTHER" id="PTHR11927">
    <property type="entry name" value="GALACTOSIDE 2-L-FUCOSYLTRANSFERASE"/>
    <property type="match status" value="1"/>
</dbReference>
<comment type="similarity">
    <text evidence="6">Belongs to the glycosyltransferase 11 family.</text>
</comment>
<keyword evidence="6" id="KW-1133">Transmembrane helix</keyword>
<evidence type="ECO:0000313" key="8">
    <source>
        <dbReference type="Proteomes" id="UP000314986"/>
    </source>
</evidence>
<keyword evidence="6" id="KW-0333">Golgi apparatus</keyword>
<keyword evidence="4 6" id="KW-0808">Transferase</keyword>
<reference evidence="8" key="3">
    <citation type="journal article" date="2014" name="Nature">
        <title>Elephant shark genome provides unique insights into gnathostome evolution.</title>
        <authorList>
            <consortium name="International Elephant Shark Genome Sequencing Consortium"/>
            <person name="Venkatesh B."/>
            <person name="Lee A.P."/>
            <person name="Ravi V."/>
            <person name="Maurya A.K."/>
            <person name="Lian M.M."/>
            <person name="Swann J.B."/>
            <person name="Ohta Y."/>
            <person name="Flajnik M.F."/>
            <person name="Sutoh Y."/>
            <person name="Kasahara M."/>
            <person name="Hoon S."/>
            <person name="Gangu V."/>
            <person name="Roy S.W."/>
            <person name="Irimia M."/>
            <person name="Korzh V."/>
            <person name="Kondrychyn I."/>
            <person name="Lim Z.W."/>
            <person name="Tay B.H."/>
            <person name="Tohari S."/>
            <person name="Kong K.W."/>
            <person name="Ho S."/>
            <person name="Lorente-Galdos B."/>
            <person name="Quilez J."/>
            <person name="Marques-Bonet T."/>
            <person name="Raney B.J."/>
            <person name="Ingham P.W."/>
            <person name="Tay A."/>
            <person name="Hillier L.W."/>
            <person name="Minx P."/>
            <person name="Boehm T."/>
            <person name="Wilson R.K."/>
            <person name="Brenner S."/>
            <person name="Warren W.C."/>
        </authorList>
    </citation>
    <scope>NUCLEOTIDE SEQUENCE [LARGE SCALE GENOMIC DNA]</scope>
</reference>
<dbReference type="GO" id="GO:0005975">
    <property type="term" value="P:carbohydrate metabolic process"/>
    <property type="evidence" value="ECO:0007669"/>
    <property type="project" value="InterPro"/>
</dbReference>
<comment type="pathway">
    <text evidence="2 6">Protein modification; protein glycosylation.</text>
</comment>
<dbReference type="CDD" id="cd11301">
    <property type="entry name" value="Fut1_Fut2_like"/>
    <property type="match status" value="1"/>
</dbReference>
<dbReference type="GO" id="GO:0032580">
    <property type="term" value="C:Golgi cisterna membrane"/>
    <property type="evidence" value="ECO:0007669"/>
    <property type="project" value="UniProtKB-SubCell"/>
</dbReference>
<protein>
    <recommendedName>
        <fullName evidence="6">L-Fucosyltransferase</fullName>
        <ecNumber evidence="6">2.4.1.-</ecNumber>
    </recommendedName>
</protein>
<dbReference type="Ensembl" id="ENSCMIT00000015503.1">
    <property type="protein sequence ID" value="ENSCMIP00000015184.1"/>
    <property type="gene ID" value="ENSCMIG00000007446.1"/>
</dbReference>
<evidence type="ECO:0000256" key="3">
    <source>
        <dbReference type="ARBA" id="ARBA00022676"/>
    </source>
</evidence>
<keyword evidence="3 6" id="KW-0328">Glycosyltransferase</keyword>
<dbReference type="InterPro" id="IPR002516">
    <property type="entry name" value="Glyco_trans_11"/>
</dbReference>
<evidence type="ECO:0000256" key="1">
    <source>
        <dbReference type="ARBA" id="ARBA00004447"/>
    </source>
</evidence>
<dbReference type="STRING" id="7868.ENSCMIP00000015184"/>
<keyword evidence="8" id="KW-1185">Reference proteome</keyword>
<dbReference type="UniPathway" id="UPA00378"/>
<dbReference type="GO" id="GO:0008107">
    <property type="term" value="F:galactoside 2-alpha-L-fucosyltransferase activity"/>
    <property type="evidence" value="ECO:0007669"/>
    <property type="project" value="InterPro"/>
</dbReference>
<reference evidence="8" key="2">
    <citation type="journal article" date="2007" name="PLoS Biol.">
        <title>Survey sequencing and comparative analysis of the elephant shark (Callorhinchus milii) genome.</title>
        <authorList>
            <person name="Venkatesh B."/>
            <person name="Kirkness E.F."/>
            <person name="Loh Y.H."/>
            <person name="Halpern A.L."/>
            <person name="Lee A.P."/>
            <person name="Johnson J."/>
            <person name="Dandona N."/>
            <person name="Viswanathan L.D."/>
            <person name="Tay A."/>
            <person name="Venter J.C."/>
            <person name="Strausberg R.L."/>
            <person name="Brenner S."/>
        </authorList>
    </citation>
    <scope>NUCLEOTIDE SEQUENCE [LARGE SCALE GENOMIC DNA]</scope>
</reference>
<accession>A0A4W3I213</accession>
<keyword evidence="6" id="KW-0812">Transmembrane</keyword>
<name>A0A4W3I213_CALMI</name>
<comment type="subcellular location">
    <subcellularLocation>
        <location evidence="1 6">Golgi apparatus</location>
        <location evidence="1 6">Golgi stack membrane</location>
        <topology evidence="1 6">Single-pass type II membrane protein</topology>
    </subcellularLocation>
</comment>
<keyword evidence="6" id="KW-0472">Membrane</keyword>
<dbReference type="Proteomes" id="UP000314986">
    <property type="component" value="Unassembled WGS sequence"/>
</dbReference>
<reference evidence="8" key="1">
    <citation type="journal article" date="2006" name="Science">
        <title>Ancient noncoding elements conserved in the human genome.</title>
        <authorList>
            <person name="Venkatesh B."/>
            <person name="Kirkness E.F."/>
            <person name="Loh Y.H."/>
            <person name="Halpern A.L."/>
            <person name="Lee A.P."/>
            <person name="Johnson J."/>
            <person name="Dandona N."/>
            <person name="Viswanathan L.D."/>
            <person name="Tay A."/>
            <person name="Venter J.C."/>
            <person name="Strausberg R.L."/>
            <person name="Brenner S."/>
        </authorList>
    </citation>
    <scope>NUCLEOTIDE SEQUENCE [LARGE SCALE GENOMIC DNA]</scope>
</reference>
<evidence type="ECO:0000256" key="5">
    <source>
        <dbReference type="ARBA" id="ARBA00043729"/>
    </source>
</evidence>
<comment type="catalytic activity">
    <reaction evidence="5">
        <text>a ganglioside GM1 + GDP-beta-L-fucose = a ganglioside Fuc-GM1 + GDP + H(+)</text>
        <dbReference type="Rhea" id="RHEA:48292"/>
        <dbReference type="ChEBI" id="CHEBI:15378"/>
        <dbReference type="ChEBI" id="CHEBI:57273"/>
        <dbReference type="ChEBI" id="CHEBI:58189"/>
        <dbReference type="ChEBI" id="CHEBI:82639"/>
        <dbReference type="ChEBI" id="CHEBI:90189"/>
    </reaction>
    <physiologicalReaction direction="left-to-right" evidence="5">
        <dbReference type="Rhea" id="RHEA:48293"/>
    </physiologicalReaction>
</comment>
<dbReference type="OMA" id="GLQAKWA"/>
<organism evidence="7 8">
    <name type="scientific">Callorhinchus milii</name>
    <name type="common">Ghost shark</name>
    <dbReference type="NCBI Taxonomy" id="7868"/>
    <lineage>
        <taxon>Eukaryota</taxon>
        <taxon>Metazoa</taxon>
        <taxon>Chordata</taxon>
        <taxon>Craniata</taxon>
        <taxon>Vertebrata</taxon>
        <taxon>Chondrichthyes</taxon>
        <taxon>Holocephali</taxon>
        <taxon>Chimaeriformes</taxon>
        <taxon>Callorhinchidae</taxon>
        <taxon>Callorhinchus</taxon>
    </lineage>
</organism>
<reference evidence="7" key="4">
    <citation type="submission" date="2025-08" db="UniProtKB">
        <authorList>
            <consortium name="Ensembl"/>
        </authorList>
    </citation>
    <scope>IDENTIFICATION</scope>
</reference>
<dbReference type="Pfam" id="PF01531">
    <property type="entry name" value="Glyco_transf_11"/>
    <property type="match status" value="1"/>
</dbReference>
<evidence type="ECO:0000256" key="6">
    <source>
        <dbReference type="RuleBase" id="RU363129"/>
    </source>
</evidence>
<dbReference type="InParanoid" id="A0A4W3I213"/>
<dbReference type="PANTHER" id="PTHR11927:SF9">
    <property type="entry name" value="L-FUCOSYLTRANSFERASE"/>
    <property type="match status" value="1"/>
</dbReference>
<evidence type="ECO:0000313" key="7">
    <source>
        <dbReference type="Ensembl" id="ENSCMIP00000015184.1"/>
    </source>
</evidence>
<reference evidence="7" key="5">
    <citation type="submission" date="2025-09" db="UniProtKB">
        <authorList>
            <consortium name="Ensembl"/>
        </authorList>
    </citation>
    <scope>IDENTIFICATION</scope>
</reference>
<dbReference type="EC" id="2.4.1.-" evidence="6"/>
<proteinExistence type="inferred from homology"/>
<dbReference type="AlphaFoldDB" id="A0A4W3I213"/>
<keyword evidence="6" id="KW-0735">Signal-anchor</keyword>
<sequence length="350" mass="40181">MKESNIFSKKLYFGVMFFTVILLSIAYSFMPFPSLTIIKWNKVDLSVEGTSKTTRALQVPKPVIASKGFWTINSKGRLGNQMGEYATLYALAKLNGKQAYIPQAMANYLSPIFRINLPTLHESMRNKVHWKNYHLNDWMEQRYCYVPGDYVKLTGYPCSWTFYHHIREEILREFTFHDYIIKEANKFLRSISKGKANVTYVAVHVRRGDYVRIMSKTWKLGVVADKGYLEKAMSYFRKKYSNVVFVVTSEGMDWCKDNIDASKGDVHFSGDEQSSSPARDFSLLAHCNHTIMTIGTFGIWAAYLAGGETIYLSNFTLPESPFLKVFKYEAAFLPEWIGIPADLSPVLPKK</sequence>
<evidence type="ECO:0000256" key="2">
    <source>
        <dbReference type="ARBA" id="ARBA00004922"/>
    </source>
</evidence>